<evidence type="ECO:0000256" key="3">
    <source>
        <dbReference type="ARBA" id="ARBA00022475"/>
    </source>
</evidence>
<dbReference type="Pfam" id="PF19300">
    <property type="entry name" value="BPD_transp_1_N"/>
    <property type="match status" value="1"/>
</dbReference>
<dbReference type="InterPro" id="IPR045621">
    <property type="entry name" value="BPD_transp_1_N"/>
</dbReference>
<dbReference type="PANTHER" id="PTHR43163:SF6">
    <property type="entry name" value="DIPEPTIDE TRANSPORT SYSTEM PERMEASE PROTEIN DPPB-RELATED"/>
    <property type="match status" value="1"/>
</dbReference>
<dbReference type="Proteomes" id="UP000236520">
    <property type="component" value="Unassembled WGS sequence"/>
</dbReference>
<evidence type="ECO:0000256" key="4">
    <source>
        <dbReference type="ARBA" id="ARBA00022692"/>
    </source>
</evidence>
<evidence type="ECO:0000313" key="9">
    <source>
        <dbReference type="EMBL" id="PNG89609.1"/>
    </source>
</evidence>
<protein>
    <recommendedName>
        <fullName evidence="8">ABC transmembrane type-1 domain-containing protein</fullName>
    </recommendedName>
</protein>
<dbReference type="EMBL" id="LJIW01000002">
    <property type="protein sequence ID" value="PNG89609.1"/>
    <property type="molecule type" value="Genomic_DNA"/>
</dbReference>
<feature type="transmembrane region" description="Helical" evidence="7">
    <location>
        <begin position="176"/>
        <end position="194"/>
    </location>
</feature>
<name>A0A2J7YNW0_STRMQ</name>
<dbReference type="RefSeq" id="WP_102935671.1">
    <property type="nucleotide sequence ID" value="NZ_JBHWGE010000083.1"/>
</dbReference>
<dbReference type="AlphaFoldDB" id="A0A2J7YNW0"/>
<evidence type="ECO:0000256" key="7">
    <source>
        <dbReference type="RuleBase" id="RU363032"/>
    </source>
</evidence>
<proteinExistence type="inferred from homology"/>
<feature type="transmembrane region" description="Helical" evidence="7">
    <location>
        <begin position="278"/>
        <end position="304"/>
    </location>
</feature>
<feature type="domain" description="ABC transmembrane type-1" evidence="8">
    <location>
        <begin position="100"/>
        <end position="301"/>
    </location>
</feature>
<evidence type="ECO:0000256" key="5">
    <source>
        <dbReference type="ARBA" id="ARBA00022989"/>
    </source>
</evidence>
<keyword evidence="2 7" id="KW-0813">Transport</keyword>
<evidence type="ECO:0000256" key="1">
    <source>
        <dbReference type="ARBA" id="ARBA00004651"/>
    </source>
</evidence>
<feature type="transmembrane region" description="Helical" evidence="7">
    <location>
        <begin position="139"/>
        <end position="164"/>
    </location>
</feature>
<keyword evidence="10" id="KW-1185">Reference proteome</keyword>
<keyword evidence="6 7" id="KW-0472">Membrane</keyword>
<feature type="transmembrane region" description="Helical" evidence="7">
    <location>
        <begin position="232"/>
        <end position="258"/>
    </location>
</feature>
<keyword evidence="5 7" id="KW-1133">Transmembrane helix</keyword>
<feature type="transmembrane region" description="Helical" evidence="7">
    <location>
        <begin position="106"/>
        <end position="127"/>
    </location>
</feature>
<dbReference type="PANTHER" id="PTHR43163">
    <property type="entry name" value="DIPEPTIDE TRANSPORT SYSTEM PERMEASE PROTEIN DPPB-RELATED"/>
    <property type="match status" value="1"/>
</dbReference>
<keyword evidence="4 7" id="KW-0812">Transmembrane</keyword>
<dbReference type="PROSITE" id="PS50928">
    <property type="entry name" value="ABC_TM1"/>
    <property type="match status" value="1"/>
</dbReference>
<comment type="caution">
    <text evidence="9">The sequence shown here is derived from an EMBL/GenBank/DDBJ whole genome shotgun (WGS) entry which is preliminary data.</text>
</comment>
<evidence type="ECO:0000313" key="10">
    <source>
        <dbReference type="Proteomes" id="UP000236520"/>
    </source>
</evidence>
<dbReference type="Pfam" id="PF00528">
    <property type="entry name" value="BPD_transp_1"/>
    <property type="match status" value="1"/>
</dbReference>
<accession>A0A2J7YNW0</accession>
<evidence type="ECO:0000256" key="2">
    <source>
        <dbReference type="ARBA" id="ARBA00022448"/>
    </source>
</evidence>
<dbReference type="GO" id="GO:0055085">
    <property type="term" value="P:transmembrane transport"/>
    <property type="evidence" value="ECO:0007669"/>
    <property type="project" value="InterPro"/>
</dbReference>
<dbReference type="InterPro" id="IPR000515">
    <property type="entry name" value="MetI-like"/>
</dbReference>
<comment type="similarity">
    <text evidence="7">Belongs to the binding-protein-dependent transport system permease family.</text>
</comment>
<dbReference type="GO" id="GO:0005886">
    <property type="term" value="C:plasma membrane"/>
    <property type="evidence" value="ECO:0007669"/>
    <property type="project" value="UniProtKB-SubCell"/>
</dbReference>
<evidence type="ECO:0000256" key="6">
    <source>
        <dbReference type="ARBA" id="ARBA00023136"/>
    </source>
</evidence>
<keyword evidence="3" id="KW-1003">Cell membrane</keyword>
<dbReference type="Gene3D" id="1.10.3720.10">
    <property type="entry name" value="MetI-like"/>
    <property type="match status" value="1"/>
</dbReference>
<dbReference type="SUPFAM" id="SSF161098">
    <property type="entry name" value="MetI-like"/>
    <property type="match status" value="1"/>
</dbReference>
<sequence length="315" mass="33627">MVRFAVRRLLVLLITLLAVSAATFAIPYASGGDPVRTILRSRVSDQALDPSALAALRSELGLDRPILIQYLNWLGRALRGDFGMSFTSRTPVDQLLGSALGVSTTLAVIAIGLAFLAALPLGTLAAMRPGKRLDNGVTVLTQSFVAVPEYWLAPVLVLVFSRYLGWLPSAGWRDPTSIILPAVVLALRPMAYFAQVTRAAMSDVLASPYMTAARSRGLSGRQALLRHGLRNALLPVMTLFSLWFAGLLGGSVVVEVIFAIPGMGRLVYNAVINHDIPLVQGGILSIVALAVLITTATDFLYALINPAVRVRDGAV</sequence>
<dbReference type="CDD" id="cd06261">
    <property type="entry name" value="TM_PBP2"/>
    <property type="match status" value="1"/>
</dbReference>
<dbReference type="InterPro" id="IPR035906">
    <property type="entry name" value="MetI-like_sf"/>
</dbReference>
<evidence type="ECO:0000259" key="8">
    <source>
        <dbReference type="PROSITE" id="PS50928"/>
    </source>
</evidence>
<comment type="subcellular location">
    <subcellularLocation>
        <location evidence="1 7">Cell membrane</location>
        <topology evidence="1 7">Multi-pass membrane protein</topology>
    </subcellularLocation>
</comment>
<reference evidence="9 10" key="1">
    <citation type="submission" date="2015-09" db="EMBL/GenBank/DDBJ databases">
        <title>Genome sequence, genome mining and natural product profiling of a biocontrol bacterium Streptomyces malaysiensis F913.</title>
        <authorList>
            <person name="Xu Y."/>
            <person name="Wei J."/>
            <person name="Xie J."/>
            <person name="Li T."/>
            <person name="Zhou Z."/>
        </authorList>
    </citation>
    <scope>NUCLEOTIDE SEQUENCE [LARGE SCALE GENOMIC DNA]</scope>
    <source>
        <strain evidence="9 10">F913</strain>
    </source>
</reference>
<organism evidence="9 10">
    <name type="scientific">Streptomyces malaysiensis</name>
    <dbReference type="NCBI Taxonomy" id="92644"/>
    <lineage>
        <taxon>Bacteria</taxon>
        <taxon>Bacillati</taxon>
        <taxon>Actinomycetota</taxon>
        <taxon>Actinomycetes</taxon>
        <taxon>Kitasatosporales</taxon>
        <taxon>Streptomycetaceae</taxon>
        <taxon>Streptomyces</taxon>
        <taxon>Streptomyces violaceusniger group</taxon>
    </lineage>
</organism>
<gene>
    <name evidence="9" type="ORF">SMF913_25074</name>
</gene>